<evidence type="ECO:0000313" key="2">
    <source>
        <dbReference type="Proteomes" id="UP001732700"/>
    </source>
</evidence>
<dbReference type="Proteomes" id="UP001732700">
    <property type="component" value="Chromosome 4C"/>
</dbReference>
<evidence type="ECO:0000313" key="1">
    <source>
        <dbReference type="EnsemblPlants" id="AVESA.00010b.r2.4CG1322420.1.CDS.1"/>
    </source>
</evidence>
<organism evidence="1 2">
    <name type="scientific">Avena sativa</name>
    <name type="common">Oat</name>
    <dbReference type="NCBI Taxonomy" id="4498"/>
    <lineage>
        <taxon>Eukaryota</taxon>
        <taxon>Viridiplantae</taxon>
        <taxon>Streptophyta</taxon>
        <taxon>Embryophyta</taxon>
        <taxon>Tracheophyta</taxon>
        <taxon>Spermatophyta</taxon>
        <taxon>Magnoliopsida</taxon>
        <taxon>Liliopsida</taxon>
        <taxon>Poales</taxon>
        <taxon>Poaceae</taxon>
        <taxon>BOP clade</taxon>
        <taxon>Pooideae</taxon>
        <taxon>Poodae</taxon>
        <taxon>Poeae</taxon>
        <taxon>Poeae Chloroplast Group 1 (Aveneae type)</taxon>
        <taxon>Aveninae</taxon>
        <taxon>Avena</taxon>
    </lineage>
</organism>
<protein>
    <submittedName>
        <fullName evidence="1">Uncharacterized protein</fullName>
    </submittedName>
</protein>
<accession>A0ACD5WYW2</accession>
<dbReference type="EnsemblPlants" id="AVESA.00010b.r2.4CG1322420.1">
    <property type="protein sequence ID" value="AVESA.00010b.r2.4CG1322420.1.CDS.1"/>
    <property type="gene ID" value="AVESA.00010b.r2.4CG1322420"/>
</dbReference>
<reference evidence="1" key="2">
    <citation type="submission" date="2025-09" db="UniProtKB">
        <authorList>
            <consortium name="EnsemblPlants"/>
        </authorList>
    </citation>
    <scope>IDENTIFICATION</scope>
</reference>
<name>A0ACD5WYW2_AVESA</name>
<reference evidence="1" key="1">
    <citation type="submission" date="2021-05" db="EMBL/GenBank/DDBJ databases">
        <authorList>
            <person name="Scholz U."/>
            <person name="Mascher M."/>
            <person name="Fiebig A."/>
        </authorList>
    </citation>
    <scope>NUCLEOTIDE SEQUENCE [LARGE SCALE GENOMIC DNA]</scope>
</reference>
<proteinExistence type="predicted"/>
<keyword evidence="2" id="KW-1185">Reference proteome</keyword>
<sequence>MSMSALLAALRGAGRQQLSVSTVVPRRATGSHVLRIDKYTQVCKLTANGHATRSATFSVGGHDWRIMCYPNGCVGQDGYISLFLEHASHAWTGDATAKGQLSILDQAGMPSFTKRVEECAFEGKNLAWGRLDFMIHKDLDKEKHLKDDCLTVLCDVTVTGVRIDDHATAAAVPPFVFHGQLADVKIEVGGETLPAHRWVLEAVSPVFKADLSLASKATGTAELRIEDMDAQVFKALLHFIYTNSPPLLDSATAAERMLIVADRYKLDKLKLICEEALCRDINTSSVAAILAVAERHHCAMLSTACLKFLSSPANLKAFIAADGFAQLKTDCSSALVDLVVNKMP</sequence>